<dbReference type="InterPro" id="IPR038665">
    <property type="entry name" value="Voltage-dep_anion_channel_sf"/>
</dbReference>
<dbReference type="OMA" id="LWLFTFW"/>
<evidence type="ECO:0000256" key="3">
    <source>
        <dbReference type="ARBA" id="ARBA00022989"/>
    </source>
</evidence>
<dbReference type="Gene3D" id="1.50.10.150">
    <property type="entry name" value="Voltage-dependent anion channel"/>
    <property type="match status" value="1"/>
</dbReference>
<feature type="transmembrane region" description="Helical" evidence="6">
    <location>
        <begin position="330"/>
        <end position="358"/>
    </location>
</feature>
<feature type="transmembrane region" description="Helical" evidence="6">
    <location>
        <begin position="120"/>
        <end position="141"/>
    </location>
</feature>
<feature type="transmembrane region" description="Helical" evidence="6">
    <location>
        <begin position="226"/>
        <end position="247"/>
    </location>
</feature>
<dbReference type="GeneID" id="13285275"/>
<protein>
    <submittedName>
        <fullName evidence="7">Similar to C4-dicarboxylate transporter/malic acid transport protein</fullName>
    </submittedName>
</protein>
<evidence type="ECO:0000313" key="7">
    <source>
        <dbReference type="EMBL" id="CBX92323.1"/>
    </source>
</evidence>
<dbReference type="InterPro" id="IPR004695">
    <property type="entry name" value="SLAC1/Mae1/Ssu1/TehA"/>
</dbReference>
<sequence length="417" mass="46181">MSEPSTMAESPSQKPTAIQNQQQGQELANVGLRERLKHFTFAWFLCTMSTGGLAIALAETPHRFNARYLLHPQHFKAAFTHPAESFFLGSFFLSISVIIGCIQLYGVAHGPAYHWLISTLHVLYWIYAAISLLNSILQYWILISCSTVRPIPYSPSLFLVGYSAMLTGTIASLIARSQPEERRLAIVVSGVAWQGVGWCISFIAIVSYLRSALDQGLPPPALRPGMFIPVGSCAFTVVAVIGLANVLSETSSTGYLARHPTAVEVLKILALFMGIFLWLFGFWLFALAVLGNVVVVGRMPFSLSWWAFIFPNVGFMLSTSAIGRELESEPVLWVASVMTVLLVGIWSVAAVGCVRAVWRREIVWPGRDEDKIIIAVLKNEVTTVSPVHSCVLSRFQLQVFFRVVNFKAWVLSTVVYY</sequence>
<keyword evidence="3 6" id="KW-1133">Transmembrane helix</keyword>
<dbReference type="AlphaFoldDB" id="E4ZLG4"/>
<comment type="subcellular location">
    <subcellularLocation>
        <location evidence="1">Membrane</location>
        <topology evidence="1">Multi-pass membrane protein</topology>
    </subcellularLocation>
</comment>
<dbReference type="HOGENOM" id="CLU_030057_2_0_1"/>
<evidence type="ECO:0000256" key="5">
    <source>
        <dbReference type="SAM" id="MobiDB-lite"/>
    </source>
</evidence>
<feature type="transmembrane region" description="Helical" evidence="6">
    <location>
        <begin position="39"/>
        <end position="58"/>
    </location>
</feature>
<dbReference type="PANTHER" id="PTHR31162">
    <property type="entry name" value="MALIC ACID TRANSPORT PROTEIN-RELATED"/>
    <property type="match status" value="1"/>
</dbReference>
<evidence type="ECO:0000256" key="4">
    <source>
        <dbReference type="ARBA" id="ARBA00023136"/>
    </source>
</evidence>
<organism evidence="8">
    <name type="scientific">Leptosphaeria maculans (strain JN3 / isolate v23.1.3 / race Av1-4-5-6-7-8)</name>
    <name type="common">Blackleg fungus</name>
    <name type="synonym">Phoma lingam</name>
    <dbReference type="NCBI Taxonomy" id="985895"/>
    <lineage>
        <taxon>Eukaryota</taxon>
        <taxon>Fungi</taxon>
        <taxon>Dikarya</taxon>
        <taxon>Ascomycota</taxon>
        <taxon>Pezizomycotina</taxon>
        <taxon>Dothideomycetes</taxon>
        <taxon>Pleosporomycetidae</taxon>
        <taxon>Pleosporales</taxon>
        <taxon>Pleosporineae</taxon>
        <taxon>Leptosphaeriaceae</taxon>
        <taxon>Plenodomus</taxon>
        <taxon>Plenodomus lingam/Leptosphaeria maculans species complex</taxon>
    </lineage>
</organism>
<evidence type="ECO:0000313" key="8">
    <source>
        <dbReference type="Proteomes" id="UP000002668"/>
    </source>
</evidence>
<keyword evidence="2 6" id="KW-0812">Transmembrane</keyword>
<dbReference type="InterPro" id="IPR030185">
    <property type="entry name" value="Mae1"/>
</dbReference>
<dbReference type="Proteomes" id="UP000002668">
    <property type="component" value="Genome"/>
</dbReference>
<dbReference type="GO" id="GO:0016020">
    <property type="term" value="C:membrane"/>
    <property type="evidence" value="ECO:0007669"/>
    <property type="project" value="UniProtKB-SubCell"/>
</dbReference>
<dbReference type="GO" id="GO:0015140">
    <property type="term" value="F:malate transmembrane transporter activity"/>
    <property type="evidence" value="ECO:0007669"/>
    <property type="project" value="InterPro"/>
</dbReference>
<accession>E4ZLG4</accession>
<feature type="transmembrane region" description="Helical" evidence="6">
    <location>
        <begin position="268"/>
        <end position="291"/>
    </location>
</feature>
<evidence type="ECO:0000256" key="2">
    <source>
        <dbReference type="ARBA" id="ARBA00022692"/>
    </source>
</evidence>
<dbReference type="STRING" id="985895.E4ZLG4"/>
<dbReference type="PANTHER" id="PTHR31162:SF0">
    <property type="entry name" value="MALIC ACID TRANSPORT PROTEIN"/>
    <property type="match status" value="1"/>
</dbReference>
<dbReference type="VEuPathDB" id="FungiDB:LEMA_P050290.1"/>
<reference evidence="8" key="1">
    <citation type="journal article" date="2011" name="Nat. Commun.">
        <title>Effector diversification within compartments of the Leptosphaeria maculans genome affected by Repeat-Induced Point mutations.</title>
        <authorList>
            <person name="Rouxel T."/>
            <person name="Grandaubert J."/>
            <person name="Hane J.K."/>
            <person name="Hoede C."/>
            <person name="van de Wouw A.P."/>
            <person name="Couloux A."/>
            <person name="Dominguez V."/>
            <person name="Anthouard V."/>
            <person name="Bally P."/>
            <person name="Bourras S."/>
            <person name="Cozijnsen A.J."/>
            <person name="Ciuffetti L.M."/>
            <person name="Degrave A."/>
            <person name="Dilmaghani A."/>
            <person name="Duret L."/>
            <person name="Fudal I."/>
            <person name="Goodwin S.B."/>
            <person name="Gout L."/>
            <person name="Glaser N."/>
            <person name="Linglin J."/>
            <person name="Kema G.H.J."/>
            <person name="Lapalu N."/>
            <person name="Lawrence C.B."/>
            <person name="May K."/>
            <person name="Meyer M."/>
            <person name="Ollivier B."/>
            <person name="Poulain J."/>
            <person name="Schoch C.L."/>
            <person name="Simon A."/>
            <person name="Spatafora J.W."/>
            <person name="Stachowiak A."/>
            <person name="Turgeon B.G."/>
            <person name="Tyler B.M."/>
            <person name="Vincent D."/>
            <person name="Weissenbach J."/>
            <person name="Amselem J."/>
            <person name="Quesneville H."/>
            <person name="Oliver R.P."/>
            <person name="Wincker P."/>
            <person name="Balesdent M.-H."/>
            <person name="Howlett B.J."/>
        </authorList>
    </citation>
    <scope>NUCLEOTIDE SEQUENCE [LARGE SCALE GENOMIC DNA]</scope>
    <source>
        <strain evidence="8">JN3 / isolate v23.1.3 / race Av1-4-5-6-7-8</strain>
    </source>
</reference>
<feature type="transmembrane region" description="Helical" evidence="6">
    <location>
        <begin position="86"/>
        <end position="108"/>
    </location>
</feature>
<dbReference type="EMBL" id="FP929094">
    <property type="protein sequence ID" value="CBX92323.1"/>
    <property type="molecule type" value="Genomic_DNA"/>
</dbReference>
<feature type="transmembrane region" description="Helical" evidence="6">
    <location>
        <begin position="153"/>
        <end position="175"/>
    </location>
</feature>
<evidence type="ECO:0000256" key="1">
    <source>
        <dbReference type="ARBA" id="ARBA00004141"/>
    </source>
</evidence>
<dbReference type="eggNOG" id="ENOG502QV03">
    <property type="taxonomic scope" value="Eukaryota"/>
</dbReference>
<dbReference type="CDD" id="cd09317">
    <property type="entry name" value="TDT_Mae1_like"/>
    <property type="match status" value="1"/>
</dbReference>
<feature type="transmembrane region" description="Helical" evidence="6">
    <location>
        <begin position="303"/>
        <end position="323"/>
    </location>
</feature>
<dbReference type="InParanoid" id="E4ZLG4"/>
<name>E4ZLG4_LEPMJ</name>
<proteinExistence type="predicted"/>
<feature type="transmembrane region" description="Helical" evidence="6">
    <location>
        <begin position="184"/>
        <end position="206"/>
    </location>
</feature>
<keyword evidence="4 6" id="KW-0472">Membrane</keyword>
<keyword evidence="8" id="KW-1185">Reference proteome</keyword>
<dbReference type="OrthoDB" id="2901184at2759"/>
<dbReference type="Pfam" id="PF03595">
    <property type="entry name" value="SLAC1"/>
    <property type="match status" value="1"/>
</dbReference>
<evidence type="ECO:0000256" key="6">
    <source>
        <dbReference type="SAM" id="Phobius"/>
    </source>
</evidence>
<feature type="region of interest" description="Disordered" evidence="5">
    <location>
        <begin position="1"/>
        <end position="24"/>
    </location>
</feature>
<gene>
    <name evidence="7" type="ORF">LEMA_P050290.1</name>
</gene>